<dbReference type="Proteomes" id="UP001287286">
    <property type="component" value="Unassembled WGS sequence"/>
</dbReference>
<evidence type="ECO:0000313" key="3">
    <source>
        <dbReference type="EMBL" id="KAK4085742.1"/>
    </source>
</evidence>
<protein>
    <submittedName>
        <fullName evidence="4">Lipase 2</fullName>
    </submittedName>
</protein>
<dbReference type="InterPro" id="IPR050300">
    <property type="entry name" value="GDXG_lipolytic_enzyme"/>
</dbReference>
<accession>A0A179H387</accession>
<dbReference type="Pfam" id="PF07859">
    <property type="entry name" value="Abhydrolase_3"/>
    <property type="match status" value="1"/>
</dbReference>
<dbReference type="Proteomes" id="UP000078240">
    <property type="component" value="Unassembled WGS sequence"/>
</dbReference>
<organism evidence="4 6">
    <name type="scientific">Purpureocillium lilacinum</name>
    <name type="common">Paecilomyces lilacinus</name>
    <dbReference type="NCBI Taxonomy" id="33203"/>
    <lineage>
        <taxon>Eukaryota</taxon>
        <taxon>Fungi</taxon>
        <taxon>Dikarya</taxon>
        <taxon>Ascomycota</taxon>
        <taxon>Pezizomycotina</taxon>
        <taxon>Sordariomycetes</taxon>
        <taxon>Hypocreomycetidae</taxon>
        <taxon>Hypocreales</taxon>
        <taxon>Ophiocordycipitaceae</taxon>
        <taxon>Purpureocillium</taxon>
    </lineage>
</organism>
<evidence type="ECO:0000256" key="1">
    <source>
        <dbReference type="ARBA" id="ARBA00022801"/>
    </source>
</evidence>
<reference evidence="5 7" key="2">
    <citation type="journal article" date="2016" name="Front. Microbiol.">
        <title>Genome and transcriptome sequences reveal the specific parasitism of the nematophagous Purpureocillium lilacinum 36-1.</title>
        <authorList>
            <person name="Xie J."/>
            <person name="Li S."/>
            <person name="Mo C."/>
            <person name="Xiao X."/>
            <person name="Peng D."/>
            <person name="Wang G."/>
            <person name="Xiao Y."/>
        </authorList>
    </citation>
    <scope>NUCLEOTIDE SEQUENCE [LARGE SCALE GENOMIC DNA]</scope>
    <source>
        <strain evidence="5 7">36-1</strain>
    </source>
</reference>
<dbReference type="GO" id="GO:0016787">
    <property type="term" value="F:hydrolase activity"/>
    <property type="evidence" value="ECO:0007669"/>
    <property type="project" value="UniProtKB-KW"/>
</dbReference>
<dbReference type="SUPFAM" id="SSF53474">
    <property type="entry name" value="alpha/beta-Hydrolases"/>
    <property type="match status" value="1"/>
</dbReference>
<keyword evidence="8" id="KW-1185">Reference proteome</keyword>
<evidence type="ECO:0000313" key="5">
    <source>
        <dbReference type="EMBL" id="PWI66630.1"/>
    </source>
</evidence>
<evidence type="ECO:0000259" key="2">
    <source>
        <dbReference type="Pfam" id="PF07859"/>
    </source>
</evidence>
<keyword evidence="1" id="KW-0378">Hydrolase</keyword>
<dbReference type="Gene3D" id="3.40.50.1820">
    <property type="entry name" value="alpha/beta hydrolase"/>
    <property type="match status" value="1"/>
</dbReference>
<evidence type="ECO:0000313" key="8">
    <source>
        <dbReference type="Proteomes" id="UP001287286"/>
    </source>
</evidence>
<reference evidence="5" key="1">
    <citation type="submission" date="2015-05" db="EMBL/GenBank/DDBJ databases">
        <authorList>
            <person name="Wang D.B."/>
            <person name="Wang M."/>
        </authorList>
    </citation>
    <scope>NUCLEOTIDE SEQUENCE</scope>
    <source>
        <strain evidence="5">36-1</strain>
    </source>
</reference>
<dbReference type="EMBL" id="JAWRVI010000047">
    <property type="protein sequence ID" value="KAK4085742.1"/>
    <property type="molecule type" value="Genomic_DNA"/>
</dbReference>
<dbReference type="EMBL" id="LSBH01000002">
    <property type="protein sequence ID" value="OAQ84040.1"/>
    <property type="molecule type" value="Genomic_DNA"/>
</dbReference>
<dbReference type="InterPro" id="IPR013094">
    <property type="entry name" value="AB_hydrolase_3"/>
</dbReference>
<comment type="caution">
    <text evidence="4">The sequence shown here is derived from an EMBL/GenBank/DDBJ whole genome shotgun (WGS) entry which is preliminary data.</text>
</comment>
<gene>
    <name evidence="5" type="ORF">PCL_04768</name>
    <name evidence="3" type="ORF">Purlil1_9902</name>
    <name evidence="4" type="ORF">VFPBJ_02808</name>
</gene>
<reference evidence="3" key="4">
    <citation type="submission" date="2023-11" db="EMBL/GenBank/DDBJ databases">
        <authorList>
            <person name="Beijen E."/>
            <person name="Ohm R.A."/>
        </authorList>
    </citation>
    <scope>NUCLEOTIDE SEQUENCE</scope>
    <source>
        <strain evidence="3">CBS 150709</strain>
    </source>
</reference>
<evidence type="ECO:0000313" key="7">
    <source>
        <dbReference type="Proteomes" id="UP000245956"/>
    </source>
</evidence>
<dbReference type="PANTHER" id="PTHR48081">
    <property type="entry name" value="AB HYDROLASE SUPERFAMILY PROTEIN C4A8.06C"/>
    <property type="match status" value="1"/>
</dbReference>
<name>A0A179H387_PURLI</name>
<feature type="domain" description="Alpha/beta hydrolase fold-3" evidence="2">
    <location>
        <begin position="94"/>
        <end position="305"/>
    </location>
</feature>
<dbReference type="AlphaFoldDB" id="A0A179H387"/>
<dbReference type="Proteomes" id="UP000245956">
    <property type="component" value="Unassembled WGS sequence"/>
</dbReference>
<dbReference type="PANTHER" id="PTHR48081:SF8">
    <property type="entry name" value="ALPHA_BETA HYDROLASE FOLD-3 DOMAIN-CONTAINING PROTEIN-RELATED"/>
    <property type="match status" value="1"/>
</dbReference>
<dbReference type="InterPro" id="IPR029058">
    <property type="entry name" value="AB_hydrolase_fold"/>
</dbReference>
<evidence type="ECO:0000313" key="4">
    <source>
        <dbReference type="EMBL" id="OAQ84040.1"/>
    </source>
</evidence>
<evidence type="ECO:0000313" key="6">
    <source>
        <dbReference type="Proteomes" id="UP000078240"/>
    </source>
</evidence>
<dbReference type="EMBL" id="LCWV01000023">
    <property type="protein sequence ID" value="PWI66630.1"/>
    <property type="molecule type" value="Genomic_DNA"/>
</dbReference>
<reference evidence="3 8" key="5">
    <citation type="journal article" date="2024" name="Microbiol. Resour. Announc.">
        <title>Genome annotations for the ascomycete fungi Trichoderma harzianum, Trichoderma aggressivum, and Purpureocillium lilacinum.</title>
        <authorList>
            <person name="Beijen E.P.W."/>
            <person name="Ohm R.A."/>
        </authorList>
    </citation>
    <scope>NUCLEOTIDE SEQUENCE [LARGE SCALE GENOMIC DNA]</scope>
    <source>
        <strain evidence="3 8">CBS 150709</strain>
    </source>
</reference>
<proteinExistence type="predicted"/>
<reference evidence="4 6" key="3">
    <citation type="submission" date="2016-01" db="EMBL/GenBank/DDBJ databases">
        <title>Biosynthesis of antibiotic leucinostatins and their inhibition on Phytophthora in bio-control Purpureocillium lilacinum.</title>
        <authorList>
            <person name="Wang G."/>
            <person name="Liu Z."/>
            <person name="Lin R."/>
            <person name="Li E."/>
            <person name="Mao Z."/>
            <person name="Ling J."/>
            <person name="Yin W."/>
            <person name="Xie B."/>
        </authorList>
    </citation>
    <scope>NUCLEOTIDE SEQUENCE [LARGE SCALE GENOMIC DNA]</scope>
    <source>
        <strain evidence="4">PLBJ-1</strain>
    </source>
</reference>
<sequence length="331" mass="36537">MLALDELQALSEVDPEFKPILESGSPLLAGWTHETDIFAIRRAIEQMRREQGRPDPASLPHVEEDIEIPVRHGRNTAARAYRPRKAIPDGCPGMVVFHGGGYLVGDFETEAWLCALFTTLGGIAVNVDYRHAPEHVFPAAIHDAFDATVWVSQNAEKLGINPQEGFIVAGESSGADMALVVAHMCRDSAMTPPLTGIYAPMPGGVSNETVPAKYADRFVSIVQNSQAPMLWSESIDFFRKLYEVDPMSPLAFPIVFDHTGVPRTYFQVCGLDPVRDCGLVMEQAFKDAGVETRMDIYPGLPHAFWGFFPQLTATKKHGRDSEEGLRWLLGQ</sequence>